<evidence type="ECO:0000313" key="3">
    <source>
        <dbReference type="Proteomes" id="UP001303046"/>
    </source>
</evidence>
<reference evidence="2 3" key="1">
    <citation type="submission" date="2023-08" db="EMBL/GenBank/DDBJ databases">
        <title>A Necator americanus chromosomal reference genome.</title>
        <authorList>
            <person name="Ilik V."/>
            <person name="Petrzelkova K.J."/>
            <person name="Pardy F."/>
            <person name="Fuh T."/>
            <person name="Niatou-Singa F.S."/>
            <person name="Gouil Q."/>
            <person name="Baker L."/>
            <person name="Ritchie M.E."/>
            <person name="Jex A.R."/>
            <person name="Gazzola D."/>
            <person name="Li H."/>
            <person name="Toshio Fujiwara R."/>
            <person name="Zhan B."/>
            <person name="Aroian R.V."/>
            <person name="Pafco B."/>
            <person name="Schwarz E.M."/>
        </authorList>
    </citation>
    <scope>NUCLEOTIDE SEQUENCE [LARGE SCALE GENOMIC DNA]</scope>
    <source>
        <strain evidence="2 3">Aroian</strain>
        <tissue evidence="2">Whole animal</tissue>
    </source>
</reference>
<feature type="compositionally biased region" description="Acidic residues" evidence="1">
    <location>
        <begin position="41"/>
        <end position="60"/>
    </location>
</feature>
<sequence length="68" mass="7859">MQPRIRNAFEPSDRSIMVGADSETGSPAAPEDDEKEKKEEKDDEKDEEEHEDSLYDEEQAEPVLNKFF</sequence>
<feature type="region of interest" description="Disordered" evidence="1">
    <location>
        <begin position="1"/>
        <end position="68"/>
    </location>
</feature>
<proteinExistence type="predicted"/>
<protein>
    <submittedName>
        <fullName evidence="2">Uncharacterized protein</fullName>
    </submittedName>
</protein>
<evidence type="ECO:0000256" key="1">
    <source>
        <dbReference type="SAM" id="MobiDB-lite"/>
    </source>
</evidence>
<name>A0ABR1BL93_NECAM</name>
<comment type="caution">
    <text evidence="2">The sequence shown here is derived from an EMBL/GenBank/DDBJ whole genome shotgun (WGS) entry which is preliminary data.</text>
</comment>
<accession>A0ABR1BL93</accession>
<keyword evidence="3" id="KW-1185">Reference proteome</keyword>
<evidence type="ECO:0000313" key="2">
    <source>
        <dbReference type="EMBL" id="KAK6725831.1"/>
    </source>
</evidence>
<organism evidence="2 3">
    <name type="scientific">Necator americanus</name>
    <name type="common">Human hookworm</name>
    <dbReference type="NCBI Taxonomy" id="51031"/>
    <lineage>
        <taxon>Eukaryota</taxon>
        <taxon>Metazoa</taxon>
        <taxon>Ecdysozoa</taxon>
        <taxon>Nematoda</taxon>
        <taxon>Chromadorea</taxon>
        <taxon>Rhabditida</taxon>
        <taxon>Rhabditina</taxon>
        <taxon>Rhabditomorpha</taxon>
        <taxon>Strongyloidea</taxon>
        <taxon>Ancylostomatidae</taxon>
        <taxon>Bunostominae</taxon>
        <taxon>Necator</taxon>
    </lineage>
</organism>
<gene>
    <name evidence="2" type="primary">Necator_chrI.g381</name>
    <name evidence="2" type="ORF">RB195_004260</name>
</gene>
<dbReference type="EMBL" id="JAVFWL010000001">
    <property type="protein sequence ID" value="KAK6725831.1"/>
    <property type="molecule type" value="Genomic_DNA"/>
</dbReference>
<dbReference type="Proteomes" id="UP001303046">
    <property type="component" value="Unassembled WGS sequence"/>
</dbReference>